<comment type="function">
    <text evidence="1">Probable metalloprotease.</text>
</comment>
<evidence type="ECO:0000313" key="9">
    <source>
        <dbReference type="EMBL" id="VFP82964.1"/>
    </source>
</evidence>
<comment type="similarity">
    <text evidence="2">Belongs to the peptidase U62 family.</text>
</comment>
<dbReference type="GO" id="GO:0008237">
    <property type="term" value="F:metallopeptidase activity"/>
    <property type="evidence" value="ECO:0007669"/>
    <property type="project" value="UniProtKB-KW"/>
</dbReference>
<evidence type="ECO:0000256" key="2">
    <source>
        <dbReference type="ARBA" id="ARBA00005836"/>
    </source>
</evidence>
<dbReference type="PIRSF" id="PIRSF004919">
    <property type="entry name" value="TldD"/>
    <property type="match status" value="1"/>
</dbReference>
<dbReference type="OrthoDB" id="9803213at2"/>
<keyword evidence="3 9" id="KW-0645">Protease</keyword>
<dbReference type="EC" id="3.4.-.-" evidence="9"/>
<evidence type="ECO:0000256" key="4">
    <source>
        <dbReference type="ARBA" id="ARBA00022801"/>
    </source>
</evidence>
<evidence type="ECO:0000256" key="3">
    <source>
        <dbReference type="ARBA" id="ARBA00022670"/>
    </source>
</evidence>
<dbReference type="Gene3D" id="3.30.2290.10">
    <property type="entry name" value="PmbA/TldD superfamily"/>
    <property type="match status" value="1"/>
</dbReference>
<proteinExistence type="inferred from homology"/>
<keyword evidence="5 9" id="KW-0482">Metalloprotease</keyword>
<name>A0A451D9H6_9GAMM</name>
<evidence type="ECO:0000256" key="1">
    <source>
        <dbReference type="ARBA" id="ARBA00002796"/>
    </source>
</evidence>
<dbReference type="NCBIfam" id="NF008006">
    <property type="entry name" value="PRK10735.1"/>
    <property type="match status" value="1"/>
</dbReference>
<evidence type="ECO:0000256" key="5">
    <source>
        <dbReference type="ARBA" id="ARBA00023049"/>
    </source>
</evidence>
<organism evidence="9 10">
    <name type="scientific">Candidatus Erwinia haradaeae</name>
    <dbReference type="NCBI Taxonomy" id="1922217"/>
    <lineage>
        <taxon>Bacteria</taxon>
        <taxon>Pseudomonadati</taxon>
        <taxon>Pseudomonadota</taxon>
        <taxon>Gammaproteobacteria</taxon>
        <taxon>Enterobacterales</taxon>
        <taxon>Erwiniaceae</taxon>
        <taxon>Erwinia</taxon>
    </lineage>
</organism>
<dbReference type="InterPro" id="IPR051463">
    <property type="entry name" value="Peptidase_U62_metallo"/>
</dbReference>
<dbReference type="Pfam" id="PF01523">
    <property type="entry name" value="PmbA_TldD_1st"/>
    <property type="match status" value="1"/>
</dbReference>
<dbReference type="InterPro" id="IPR025502">
    <property type="entry name" value="TldD"/>
</dbReference>
<dbReference type="EMBL" id="LR217715">
    <property type="protein sequence ID" value="VFP82964.1"/>
    <property type="molecule type" value="Genomic_DNA"/>
</dbReference>
<sequence>MSINFVSEQLLAANNLSQADLTSILGCLSERKLTYGDLYFQYIYNESWVLENKIIKNVSYAIENGVGVRAVSGEKTGFAYANEITLQALRQSALAARNIISESDNKKCSVFKKEKYRPRYSTQDPLTSFAQEDKITLLHQIDTAARKVDKRVQEVIVSLTGTYEQILVAATDGTLAADIRPLVLLSMSVQIEDHGRFEKGIYGGGGRCGYEFFLDQVDGEVRAISWARNAVRMALVNLYAVSAPAGSFPIVLGAGCPGILLHEAVGHGLEGDFNRRGTSLFSGKIGQKVASELCTVVDNGTLDGARGSLSMDDEGVPSQCNILIEKGILKGYMHDKMNARLMGVVSTGNARRESYAYLPIPRMTNTHILSGQSTPTEMIDSIDYGLYVPTLSSGQVDITSGAFSFSTSEAYLIKNGKVTQPVKGATLIGSGIETMQNISMVGNDLALDTGMSVCGKEGQSIAVSVGQPTVKVDKLIVGGTA</sequence>
<feature type="domain" description="Metalloprotease TldD/E central" evidence="8">
    <location>
        <begin position="125"/>
        <end position="238"/>
    </location>
</feature>
<evidence type="ECO:0000313" key="10">
    <source>
        <dbReference type="Proteomes" id="UP000294368"/>
    </source>
</evidence>
<dbReference type="InterPro" id="IPR035068">
    <property type="entry name" value="TldD/PmbA_N"/>
</dbReference>
<accession>A0A451D9H6</accession>
<gene>
    <name evidence="9" type="primary">tldD</name>
    <name evidence="9" type="ORF">ERCIKOCA2762_206</name>
</gene>
<evidence type="ECO:0000259" key="8">
    <source>
        <dbReference type="Pfam" id="PF19290"/>
    </source>
</evidence>
<dbReference type="InterPro" id="IPR036059">
    <property type="entry name" value="TldD/PmbA_sf"/>
</dbReference>
<feature type="domain" description="Metalloprotease TldD/E C-terminal" evidence="7">
    <location>
        <begin position="246"/>
        <end position="479"/>
    </location>
</feature>
<dbReference type="Proteomes" id="UP000294368">
    <property type="component" value="Chromosome"/>
</dbReference>
<dbReference type="SUPFAM" id="SSF111283">
    <property type="entry name" value="Putative modulator of DNA gyrase, PmbA/TldD"/>
    <property type="match status" value="1"/>
</dbReference>
<dbReference type="InterPro" id="IPR045569">
    <property type="entry name" value="Metalloprtase-TldD/E_C"/>
</dbReference>
<dbReference type="InterPro" id="IPR002510">
    <property type="entry name" value="Metalloprtase-TldD/E_N"/>
</dbReference>
<dbReference type="AlphaFoldDB" id="A0A451D9H6"/>
<dbReference type="Pfam" id="PF19289">
    <property type="entry name" value="PmbA_TldD_3rd"/>
    <property type="match status" value="1"/>
</dbReference>
<dbReference type="GO" id="GO:0006508">
    <property type="term" value="P:proteolysis"/>
    <property type="evidence" value="ECO:0007669"/>
    <property type="project" value="UniProtKB-KW"/>
</dbReference>
<keyword evidence="4 9" id="KW-0378">Hydrolase</keyword>
<reference evidence="9 10" key="1">
    <citation type="submission" date="2019-02" db="EMBL/GenBank/DDBJ databases">
        <authorList>
            <person name="Manzano-Marin A."/>
            <person name="Manzano-Marin A."/>
        </authorList>
    </citation>
    <scope>NUCLEOTIDE SEQUENCE [LARGE SCALE GENOMIC DNA]</scope>
    <source>
        <strain evidence="9 10">ErCikochiana</strain>
    </source>
</reference>
<dbReference type="PANTHER" id="PTHR30624:SF4">
    <property type="entry name" value="METALLOPROTEASE TLDD"/>
    <property type="match status" value="1"/>
</dbReference>
<feature type="domain" description="Metalloprotease TldD/E N-terminal" evidence="6">
    <location>
        <begin position="37"/>
        <end position="98"/>
    </location>
</feature>
<dbReference type="PANTHER" id="PTHR30624">
    <property type="entry name" value="UNCHARACTERIZED PROTEIN TLDD AND PMBA"/>
    <property type="match status" value="1"/>
</dbReference>
<evidence type="ECO:0000259" key="6">
    <source>
        <dbReference type="Pfam" id="PF01523"/>
    </source>
</evidence>
<dbReference type="InterPro" id="IPR045570">
    <property type="entry name" value="Metalloprtase-TldD/E_cen_dom"/>
</dbReference>
<dbReference type="GO" id="GO:0005829">
    <property type="term" value="C:cytosol"/>
    <property type="evidence" value="ECO:0007669"/>
    <property type="project" value="TreeGrafter"/>
</dbReference>
<dbReference type="Pfam" id="PF19290">
    <property type="entry name" value="PmbA_TldD_2nd"/>
    <property type="match status" value="1"/>
</dbReference>
<protein>
    <submittedName>
        <fullName evidence="9">Metalloprotease TldD</fullName>
        <ecNumber evidence="9">3.4.-.-</ecNumber>
    </submittedName>
</protein>
<dbReference type="RefSeq" id="WP_157988369.1">
    <property type="nucleotide sequence ID" value="NZ_LR217715.1"/>
</dbReference>
<evidence type="ECO:0000259" key="7">
    <source>
        <dbReference type="Pfam" id="PF19289"/>
    </source>
</evidence>